<protein>
    <submittedName>
        <fullName evidence="1">Uncharacterized protein</fullName>
    </submittedName>
</protein>
<reference evidence="1 2" key="1">
    <citation type="journal article" date="2006" name="Science">
        <title>Phytophthora genome sequences uncover evolutionary origins and mechanisms of pathogenesis.</title>
        <authorList>
            <person name="Tyler B.M."/>
            <person name="Tripathy S."/>
            <person name="Zhang X."/>
            <person name="Dehal P."/>
            <person name="Jiang R.H."/>
            <person name="Aerts A."/>
            <person name="Arredondo F.D."/>
            <person name="Baxter L."/>
            <person name="Bensasson D."/>
            <person name="Beynon J.L."/>
            <person name="Chapman J."/>
            <person name="Damasceno C.M."/>
            <person name="Dorrance A.E."/>
            <person name="Dou D."/>
            <person name="Dickerman A.W."/>
            <person name="Dubchak I.L."/>
            <person name="Garbelotto M."/>
            <person name="Gijzen M."/>
            <person name="Gordon S.G."/>
            <person name="Govers F."/>
            <person name="Grunwald N.J."/>
            <person name="Huang W."/>
            <person name="Ivors K.L."/>
            <person name="Jones R.W."/>
            <person name="Kamoun S."/>
            <person name="Krampis K."/>
            <person name="Lamour K.H."/>
            <person name="Lee M.K."/>
            <person name="McDonald W.H."/>
            <person name="Medina M."/>
            <person name="Meijer H.J."/>
            <person name="Nordberg E.K."/>
            <person name="Maclean D.J."/>
            <person name="Ospina-Giraldo M.D."/>
            <person name="Morris P.F."/>
            <person name="Phuntumart V."/>
            <person name="Putnam N.H."/>
            <person name="Rash S."/>
            <person name="Rose J.K."/>
            <person name="Sakihama Y."/>
            <person name="Salamov A.A."/>
            <person name="Savidor A."/>
            <person name="Scheuring C.F."/>
            <person name="Smith B.M."/>
            <person name="Sobral B.W."/>
            <person name="Terry A."/>
            <person name="Torto-Alalibo T.A."/>
            <person name="Win J."/>
            <person name="Xu Z."/>
            <person name="Zhang H."/>
            <person name="Grigoriev I.V."/>
            <person name="Rokhsar D.S."/>
            <person name="Boore J.L."/>
        </authorList>
    </citation>
    <scope>NUCLEOTIDE SEQUENCE [LARGE SCALE GENOMIC DNA]</scope>
    <source>
        <strain evidence="1 2">P6497</strain>
    </source>
</reference>
<proteinExistence type="predicted"/>
<dbReference type="InParanoid" id="G5A8M0"/>
<dbReference type="RefSeq" id="XP_009536418.1">
    <property type="nucleotide sequence ID" value="XM_009538123.1"/>
</dbReference>
<evidence type="ECO:0000313" key="2">
    <source>
        <dbReference type="Proteomes" id="UP000002640"/>
    </source>
</evidence>
<gene>
    <name evidence="1" type="ORF">PHYSODRAFT_348117</name>
</gene>
<dbReference type="AlphaFoldDB" id="G5A8M0"/>
<keyword evidence="2" id="KW-1185">Reference proteome</keyword>
<accession>G5A8M0</accession>
<dbReference type="KEGG" id="psoj:PHYSODRAFT_348117"/>
<dbReference type="GeneID" id="20648942"/>
<dbReference type="Proteomes" id="UP000002640">
    <property type="component" value="Unassembled WGS sequence"/>
</dbReference>
<sequence>MEQRWGFLAPWCDALKNRVAYSGSECSGSPFMKWMAAVAHVDNDAWRYLLENHCLVNFGVEGEAVYEEKIPIRYVITLDQQPQTETLREFRDTETDEYDMVLFFGPHQRLHSSAEYRKTLQQIAALDHDLQRINSVFNFEVPVRVEFAPSDDSECSEELAEAGIAEKILKEQWDEYLLSGDNKAPAPGEWRCTFVLERMITNLNGYDLCDETGPTIKALLRQNTMLEANKYLEFLEVVAHPVYDRYLQSFRVHHLKPISRTLRPIKRPRRTQGRTVAASLIKPLNQHVLTHIFEFAADPVLREVYFRKSHRIKYELIFDDALVVDQNLSSSSHLDTEAEFRKRFQKMREAMALLAAVAYVDYDAWRYLLEKHCSSITDTLRDSNDFETHEYDLVFLCGPHQRLHPSAEYQETLQRIAALDKNSQWKKSGCDFEVPVRVEFSVTGDELYTEALADVATAERIVKEQWEKYSASHENKAPAPGVGDPRPLQLGAIEITWIPSLQIRDIGAMCSAMVHSQVSRKLLMLLGMDIRDQEKNRKCWEWLAYALFSKRARAYSSLESLALMLVTSMSVNDMEGFTSILKSEHPEADLFDSPQAN</sequence>
<evidence type="ECO:0000313" key="1">
    <source>
        <dbReference type="EMBL" id="EGZ08246.1"/>
    </source>
</evidence>
<dbReference type="EMBL" id="JH159161">
    <property type="protein sequence ID" value="EGZ08246.1"/>
    <property type="molecule type" value="Genomic_DNA"/>
</dbReference>
<organism evidence="1 2">
    <name type="scientific">Phytophthora sojae (strain P6497)</name>
    <name type="common">Soybean stem and root rot agent</name>
    <name type="synonym">Phytophthora megasperma f. sp. glycines</name>
    <dbReference type="NCBI Taxonomy" id="1094619"/>
    <lineage>
        <taxon>Eukaryota</taxon>
        <taxon>Sar</taxon>
        <taxon>Stramenopiles</taxon>
        <taxon>Oomycota</taxon>
        <taxon>Peronosporomycetes</taxon>
        <taxon>Peronosporales</taxon>
        <taxon>Peronosporaceae</taxon>
        <taxon>Phytophthora</taxon>
    </lineage>
</organism>
<name>G5A8M0_PHYSP</name>